<accession>A0A7T7XRU7</accession>
<evidence type="ECO:0000313" key="4">
    <source>
        <dbReference type="Proteomes" id="UP000595917"/>
    </source>
</evidence>
<feature type="transmembrane region" description="Helical" evidence="1">
    <location>
        <begin position="38"/>
        <end position="54"/>
    </location>
</feature>
<evidence type="ECO:0000259" key="2">
    <source>
        <dbReference type="Pfam" id="PF04892"/>
    </source>
</evidence>
<dbReference type="KEGG" id="bhc:JFL75_02695"/>
<feature type="transmembrane region" description="Helical" evidence="1">
    <location>
        <begin position="61"/>
        <end position="78"/>
    </location>
</feature>
<dbReference type="Pfam" id="PF04892">
    <property type="entry name" value="VanZ"/>
    <property type="match status" value="1"/>
</dbReference>
<keyword evidence="1" id="KW-0472">Membrane</keyword>
<evidence type="ECO:0000256" key="1">
    <source>
        <dbReference type="SAM" id="Phobius"/>
    </source>
</evidence>
<keyword evidence="1" id="KW-0812">Transmembrane</keyword>
<dbReference type="Proteomes" id="UP000595917">
    <property type="component" value="Chromosome"/>
</dbReference>
<reference evidence="3" key="1">
    <citation type="submission" date="2021-01" db="EMBL/GenBank/DDBJ databases">
        <title>Description of Breznakiella homolactica.</title>
        <authorList>
            <person name="Song Y."/>
            <person name="Brune A."/>
        </authorList>
    </citation>
    <scope>NUCLEOTIDE SEQUENCE</scope>
    <source>
        <strain evidence="3">RmG30</strain>
    </source>
</reference>
<sequence>MLLRSFAPILAAAIWILSSQSTLPTVKGIFGFDKFQHLLAYAALAAAVGFWFPGNQWKNHPLRTFIFTALIASAYGAADEIHQYFVPGRSCSVWDWLADTLGAALGAGAFWVVIRRVMKVAAGGNPPASHDEVSS</sequence>
<feature type="transmembrane region" description="Helical" evidence="1">
    <location>
        <begin position="93"/>
        <end position="114"/>
    </location>
</feature>
<protein>
    <submittedName>
        <fullName evidence="3">VanZ family protein</fullName>
    </submittedName>
</protein>
<gene>
    <name evidence="3" type="ORF">JFL75_02695</name>
</gene>
<name>A0A7T7XRU7_9SPIR</name>
<evidence type="ECO:0000313" key="3">
    <source>
        <dbReference type="EMBL" id="QQO11303.1"/>
    </source>
</evidence>
<dbReference type="PANTHER" id="PTHR28008:SF1">
    <property type="entry name" value="DOMAIN PROTEIN, PUTATIVE (AFU_ORTHOLOGUE AFUA_3G10980)-RELATED"/>
    <property type="match status" value="1"/>
</dbReference>
<feature type="domain" description="VanZ-like" evidence="2">
    <location>
        <begin position="38"/>
        <end position="112"/>
    </location>
</feature>
<dbReference type="NCBIfam" id="NF037970">
    <property type="entry name" value="vanZ_1"/>
    <property type="match status" value="1"/>
</dbReference>
<dbReference type="EMBL" id="CP067089">
    <property type="protein sequence ID" value="QQO11303.1"/>
    <property type="molecule type" value="Genomic_DNA"/>
</dbReference>
<dbReference type="AlphaFoldDB" id="A0A7T7XRU7"/>
<keyword evidence="4" id="KW-1185">Reference proteome</keyword>
<proteinExistence type="predicted"/>
<dbReference type="InterPro" id="IPR006976">
    <property type="entry name" value="VanZ-like"/>
</dbReference>
<dbReference type="PANTHER" id="PTHR28008">
    <property type="entry name" value="DOMAIN PROTEIN, PUTATIVE (AFU_ORTHOLOGUE AFUA_3G10980)-RELATED"/>
    <property type="match status" value="1"/>
</dbReference>
<organism evidence="3 4">
    <name type="scientific">Breznakiella homolactica</name>
    <dbReference type="NCBI Taxonomy" id="2798577"/>
    <lineage>
        <taxon>Bacteria</taxon>
        <taxon>Pseudomonadati</taxon>
        <taxon>Spirochaetota</taxon>
        <taxon>Spirochaetia</taxon>
        <taxon>Spirochaetales</taxon>
        <taxon>Breznakiellaceae</taxon>
        <taxon>Breznakiella</taxon>
    </lineage>
</organism>
<keyword evidence="1" id="KW-1133">Transmembrane helix</keyword>